<keyword evidence="3" id="KW-1185">Reference proteome</keyword>
<evidence type="ECO:0000313" key="3">
    <source>
        <dbReference type="Proteomes" id="UP000005297"/>
    </source>
</evidence>
<feature type="transmembrane region" description="Helical" evidence="1">
    <location>
        <begin position="6"/>
        <end position="27"/>
    </location>
</feature>
<evidence type="ECO:0000313" key="2">
    <source>
        <dbReference type="EMBL" id="EAU55395.1"/>
    </source>
</evidence>
<dbReference type="InParanoid" id="Q0F0Z6"/>
<gene>
    <name evidence="2" type="ORF">SPV1_11701</name>
</gene>
<organism evidence="2 3">
    <name type="scientific">Mariprofundus ferrooxydans PV-1</name>
    <dbReference type="NCBI Taxonomy" id="314345"/>
    <lineage>
        <taxon>Bacteria</taxon>
        <taxon>Pseudomonadati</taxon>
        <taxon>Pseudomonadota</taxon>
        <taxon>Candidatius Mariprofundia</taxon>
        <taxon>Mariprofundales</taxon>
        <taxon>Mariprofundaceae</taxon>
        <taxon>Mariprofundus</taxon>
    </lineage>
</organism>
<sequence>MEFPIIEKIHIIIFSASIGFLGLLFAFRNRLADTKTRIIVEHGFAHELISEGNKFLPGTKPIIYVKVKNTGSTQRFIEKPKIWISRKINGEQVFHPAKVNDPNKYPFKLESGGVFKNDLNLNDFESQIGRHLKDSDEIRFVVSDTLGREYKSTKFRVKELRAQIEVARKVDEGEQ</sequence>
<keyword evidence="1" id="KW-0472">Membrane</keyword>
<accession>Q0F0Z6</accession>
<dbReference type="Proteomes" id="UP000005297">
    <property type="component" value="Unassembled WGS sequence"/>
</dbReference>
<keyword evidence="1" id="KW-0812">Transmembrane</keyword>
<dbReference type="EMBL" id="AATS01000003">
    <property type="protein sequence ID" value="EAU55395.1"/>
    <property type="molecule type" value="Genomic_DNA"/>
</dbReference>
<comment type="caution">
    <text evidence="2">The sequence shown here is derived from an EMBL/GenBank/DDBJ whole genome shotgun (WGS) entry which is preliminary data.</text>
</comment>
<dbReference type="RefSeq" id="WP_009849858.1">
    <property type="nucleotide sequence ID" value="NZ_DS022294.1"/>
</dbReference>
<protein>
    <submittedName>
        <fullName evidence="2">Uncharacterized protein</fullName>
    </submittedName>
</protein>
<dbReference type="STRING" id="314344.AL013_06880"/>
<reference evidence="2 3" key="1">
    <citation type="submission" date="2006-09" db="EMBL/GenBank/DDBJ databases">
        <authorList>
            <person name="Emerson D."/>
            <person name="Ferriera S."/>
            <person name="Johnson J."/>
            <person name="Kravitz S."/>
            <person name="Halpern A."/>
            <person name="Remington K."/>
            <person name="Beeson K."/>
            <person name="Tran B."/>
            <person name="Rogers Y.-H."/>
            <person name="Friedman R."/>
            <person name="Venter J.C."/>
        </authorList>
    </citation>
    <scope>NUCLEOTIDE SEQUENCE [LARGE SCALE GENOMIC DNA]</scope>
    <source>
        <strain evidence="2 3">PV-1</strain>
    </source>
</reference>
<dbReference type="HOGENOM" id="CLU_1530742_0_0_0"/>
<proteinExistence type="predicted"/>
<evidence type="ECO:0000256" key="1">
    <source>
        <dbReference type="SAM" id="Phobius"/>
    </source>
</evidence>
<name>Q0F0Z6_9PROT</name>
<keyword evidence="1" id="KW-1133">Transmembrane helix</keyword>
<dbReference type="AlphaFoldDB" id="Q0F0Z6"/>
<dbReference type="OrthoDB" id="9872487at2"/>